<evidence type="ECO:0000256" key="6">
    <source>
        <dbReference type="RuleBase" id="RU000384"/>
    </source>
</evidence>
<name>A0A6B1FYJ9_9CHLR</name>
<dbReference type="Pfam" id="PF00120">
    <property type="entry name" value="Gln-synt_C"/>
    <property type="match status" value="1"/>
</dbReference>
<feature type="domain" description="GS catalytic" evidence="8">
    <location>
        <begin position="122"/>
        <end position="461"/>
    </location>
</feature>
<protein>
    <submittedName>
        <fullName evidence="9">Glutamine synthetase</fullName>
    </submittedName>
</protein>
<dbReference type="GO" id="GO:0006542">
    <property type="term" value="P:glutamine biosynthetic process"/>
    <property type="evidence" value="ECO:0007669"/>
    <property type="project" value="InterPro"/>
</dbReference>
<dbReference type="PANTHER" id="PTHR43785">
    <property type="entry name" value="GAMMA-GLUTAMYLPUTRESCINE SYNTHETASE"/>
    <property type="match status" value="1"/>
</dbReference>
<accession>A0A6B1FYJ9</accession>
<organism evidence="9">
    <name type="scientific">Caldilineaceae bacterium SB0675_bin_29</name>
    <dbReference type="NCBI Taxonomy" id="2605266"/>
    <lineage>
        <taxon>Bacteria</taxon>
        <taxon>Bacillati</taxon>
        <taxon>Chloroflexota</taxon>
        <taxon>Caldilineae</taxon>
        <taxon>Caldilineales</taxon>
        <taxon>Caldilineaceae</taxon>
    </lineage>
</organism>
<evidence type="ECO:0000256" key="1">
    <source>
        <dbReference type="ARBA" id="ARBA00009897"/>
    </source>
</evidence>
<dbReference type="SUPFAM" id="SSF54368">
    <property type="entry name" value="Glutamine synthetase, N-terminal domain"/>
    <property type="match status" value="1"/>
</dbReference>
<gene>
    <name evidence="9" type="ORF">F4148_06035</name>
</gene>
<dbReference type="EMBL" id="VYDA01000227">
    <property type="protein sequence ID" value="MYH61320.1"/>
    <property type="molecule type" value="Genomic_DNA"/>
</dbReference>
<dbReference type="GO" id="GO:0042402">
    <property type="term" value="P:biogenic amine catabolic process"/>
    <property type="evidence" value="ECO:0007669"/>
    <property type="project" value="UniProtKB-ARBA"/>
</dbReference>
<dbReference type="PROSITE" id="PS51987">
    <property type="entry name" value="GS_CATALYTIC"/>
    <property type="match status" value="1"/>
</dbReference>
<dbReference type="GO" id="GO:0006576">
    <property type="term" value="P:biogenic amine metabolic process"/>
    <property type="evidence" value="ECO:0007669"/>
    <property type="project" value="UniProtKB-ARBA"/>
</dbReference>
<evidence type="ECO:0000259" key="7">
    <source>
        <dbReference type="PROSITE" id="PS51986"/>
    </source>
</evidence>
<dbReference type="InterPro" id="IPR014746">
    <property type="entry name" value="Gln_synth/guanido_kin_cat_dom"/>
</dbReference>
<evidence type="ECO:0000259" key="8">
    <source>
        <dbReference type="PROSITE" id="PS51987"/>
    </source>
</evidence>
<dbReference type="GO" id="GO:0005524">
    <property type="term" value="F:ATP binding"/>
    <property type="evidence" value="ECO:0007669"/>
    <property type="project" value="UniProtKB-KW"/>
</dbReference>
<dbReference type="SMART" id="SM01230">
    <property type="entry name" value="Gln-synt_C"/>
    <property type="match status" value="1"/>
</dbReference>
<dbReference type="Gene3D" id="3.10.20.70">
    <property type="entry name" value="Glutamine synthetase, N-terminal domain"/>
    <property type="match status" value="1"/>
</dbReference>
<comment type="caution">
    <text evidence="9">The sequence shown here is derived from an EMBL/GenBank/DDBJ whole genome shotgun (WGS) entry which is preliminary data.</text>
</comment>
<dbReference type="PROSITE" id="PS51986">
    <property type="entry name" value="GS_BETA_GRASP"/>
    <property type="match status" value="1"/>
</dbReference>
<dbReference type="PANTHER" id="PTHR43785:SF12">
    <property type="entry name" value="TYPE-1 GLUTAMINE SYNTHETASE 2"/>
    <property type="match status" value="1"/>
</dbReference>
<evidence type="ECO:0000256" key="3">
    <source>
        <dbReference type="ARBA" id="ARBA00022741"/>
    </source>
</evidence>
<dbReference type="AlphaFoldDB" id="A0A6B1FYJ9"/>
<evidence type="ECO:0000256" key="5">
    <source>
        <dbReference type="PROSITE-ProRule" id="PRU01330"/>
    </source>
</evidence>
<dbReference type="GO" id="GO:0004356">
    <property type="term" value="F:glutamine synthetase activity"/>
    <property type="evidence" value="ECO:0007669"/>
    <property type="project" value="InterPro"/>
</dbReference>
<evidence type="ECO:0000256" key="4">
    <source>
        <dbReference type="ARBA" id="ARBA00022840"/>
    </source>
</evidence>
<evidence type="ECO:0000256" key="2">
    <source>
        <dbReference type="ARBA" id="ARBA00022598"/>
    </source>
</evidence>
<evidence type="ECO:0000313" key="9">
    <source>
        <dbReference type="EMBL" id="MYH61320.1"/>
    </source>
</evidence>
<reference evidence="9" key="1">
    <citation type="submission" date="2019-09" db="EMBL/GenBank/DDBJ databases">
        <title>Characterisation of the sponge microbiome using genome-centric metagenomics.</title>
        <authorList>
            <person name="Engelberts J.P."/>
            <person name="Robbins S.J."/>
            <person name="De Goeij J.M."/>
            <person name="Aranda M."/>
            <person name="Bell S.C."/>
            <person name="Webster N.S."/>
        </authorList>
    </citation>
    <scope>NUCLEOTIDE SEQUENCE</scope>
    <source>
        <strain evidence="9">SB0675_bin_29</strain>
    </source>
</reference>
<dbReference type="InterPro" id="IPR036651">
    <property type="entry name" value="Gln_synt_N_sf"/>
</dbReference>
<comment type="similarity">
    <text evidence="1 5 6">Belongs to the glutamine synthetase family.</text>
</comment>
<feature type="domain" description="GS beta-grasp" evidence="7">
    <location>
        <begin position="19"/>
        <end position="115"/>
    </location>
</feature>
<dbReference type="SUPFAM" id="SSF55931">
    <property type="entry name" value="Glutamine synthetase/guanido kinase"/>
    <property type="match status" value="1"/>
</dbReference>
<keyword evidence="2" id="KW-0436">Ligase</keyword>
<dbReference type="FunFam" id="3.30.590.10:FF:000005">
    <property type="entry name" value="Probable glutamine synthetase"/>
    <property type="match status" value="1"/>
</dbReference>
<dbReference type="InterPro" id="IPR008146">
    <property type="entry name" value="Gln_synth_cat_dom"/>
</dbReference>
<keyword evidence="3" id="KW-0547">Nucleotide-binding</keyword>
<dbReference type="InterPro" id="IPR008147">
    <property type="entry name" value="Gln_synt_N"/>
</dbReference>
<keyword evidence="4" id="KW-0067">ATP-binding</keyword>
<dbReference type="Gene3D" id="3.30.590.10">
    <property type="entry name" value="Glutamine synthetase/guanido kinase, catalytic domain"/>
    <property type="match status" value="1"/>
</dbReference>
<sequence length="461" mass="50806">MTIPGILTVDDLRTAAEDGSIDTVILAFPDPYGKLMGKRLDASFFLTDVARGTHACDYLFTVDMEMEPVPGYRFSNWESGYGDVHLAPDLATLRKLSWLDRTALVLCDAQLDPTHEPVAVAPRSILRKQLDRLHAHGYAAMAGSELEYFLYRTSYLDAASNDYRNLAEVGWYREDYHLLQAARTEDLNGAFRRHLAASGVPVESTKGEFGKNQHELNIRYAPILEMADRHLLLKQAVKELSDRLGCSATFMAKPDAAEAGSSAHLHVSLWSTAGRELTNAFPGSGDLSGIACSDLFRWFLGGWMHYVPELMVCYAPTVNSFKRFEAGSWAPTALAWSPDNRTAGFRIVGTGPSLRIECRIPGADVNPYLAYAAVIASGLAGIEQQIEPPPPHIGDVYAAAGIQMLPATLEAAVTNFATSDLARSAFGAAVVEHYTHFFTTEAQAFRNAVTDWERTRYFERI</sequence>
<proteinExistence type="inferred from homology"/>